<reference evidence="9" key="1">
    <citation type="submission" date="2017-12" db="EMBL/GenBank/DDBJ databases">
        <authorList>
            <consortium name="DOE Joint Genome Institute"/>
            <person name="Mondo S.J."/>
            <person name="Kjaerbolling I."/>
            <person name="Vesth T.C."/>
            <person name="Frisvad J.C."/>
            <person name="Nybo J.L."/>
            <person name="Theobald S."/>
            <person name="Kuo A."/>
            <person name="Bowyer P."/>
            <person name="Matsuda Y."/>
            <person name="Lyhne E.K."/>
            <person name="Kogle M.E."/>
            <person name="Clum A."/>
            <person name="Lipzen A."/>
            <person name="Salamov A."/>
            <person name="Ngan C.Y."/>
            <person name="Daum C."/>
            <person name="Chiniquy J."/>
            <person name="Barry K."/>
            <person name="LaButti K."/>
            <person name="Haridas S."/>
            <person name="Simmons B.A."/>
            <person name="Magnuson J.K."/>
            <person name="Mortensen U.H."/>
            <person name="Larsen T.O."/>
            <person name="Grigoriev I.V."/>
            <person name="Baker S.E."/>
            <person name="Andersen M.R."/>
            <person name="Nordberg H.P."/>
            <person name="Cantor M.N."/>
            <person name="Hua S.X."/>
        </authorList>
    </citation>
    <scope>NUCLEOTIDE SEQUENCE [LARGE SCALE GENOMIC DNA]</scope>
    <source>
        <strain evidence="9">IBT 19404</strain>
    </source>
</reference>
<dbReference type="PROSITE" id="PS50048">
    <property type="entry name" value="ZN2_CY6_FUNGAL_2"/>
    <property type="match status" value="1"/>
</dbReference>
<dbReference type="PANTHER" id="PTHR47425">
    <property type="entry name" value="FARB-RELATED"/>
    <property type="match status" value="1"/>
</dbReference>
<evidence type="ECO:0000256" key="6">
    <source>
        <dbReference type="SAM" id="MobiDB-lite"/>
    </source>
</evidence>
<dbReference type="CDD" id="cd00067">
    <property type="entry name" value="GAL4"/>
    <property type="match status" value="1"/>
</dbReference>
<dbReference type="PROSITE" id="PS00463">
    <property type="entry name" value="ZN2_CY6_FUNGAL_1"/>
    <property type="match status" value="1"/>
</dbReference>
<keyword evidence="1" id="KW-0479">Metal-binding</keyword>
<evidence type="ECO:0000256" key="2">
    <source>
        <dbReference type="ARBA" id="ARBA00023015"/>
    </source>
</evidence>
<dbReference type="GO" id="GO:0008270">
    <property type="term" value="F:zinc ion binding"/>
    <property type="evidence" value="ECO:0007669"/>
    <property type="project" value="InterPro"/>
</dbReference>
<evidence type="ECO:0000313" key="9">
    <source>
        <dbReference type="Proteomes" id="UP000235023"/>
    </source>
</evidence>
<evidence type="ECO:0000259" key="7">
    <source>
        <dbReference type="PROSITE" id="PS50048"/>
    </source>
</evidence>
<organism evidence="8 9">
    <name type="scientific">Aspergillus taichungensis</name>
    <dbReference type="NCBI Taxonomy" id="482145"/>
    <lineage>
        <taxon>Eukaryota</taxon>
        <taxon>Fungi</taxon>
        <taxon>Dikarya</taxon>
        <taxon>Ascomycota</taxon>
        <taxon>Pezizomycotina</taxon>
        <taxon>Eurotiomycetes</taxon>
        <taxon>Eurotiomycetidae</taxon>
        <taxon>Eurotiales</taxon>
        <taxon>Aspergillaceae</taxon>
        <taxon>Aspergillus</taxon>
        <taxon>Aspergillus subgen. Circumdati</taxon>
    </lineage>
</organism>
<dbReference type="CDD" id="cd12148">
    <property type="entry name" value="fungal_TF_MHR"/>
    <property type="match status" value="1"/>
</dbReference>
<feature type="domain" description="Zn(2)-C6 fungal-type" evidence="7">
    <location>
        <begin position="18"/>
        <end position="50"/>
    </location>
</feature>
<feature type="region of interest" description="Disordered" evidence="6">
    <location>
        <begin position="605"/>
        <end position="634"/>
    </location>
</feature>
<dbReference type="PANTHER" id="PTHR47425:SF3">
    <property type="entry name" value="ZN(II)2CYS6 TRANSCRIPTION FACTOR (EUROFUNG)"/>
    <property type="match status" value="1"/>
</dbReference>
<dbReference type="GO" id="GO:0009893">
    <property type="term" value="P:positive regulation of metabolic process"/>
    <property type="evidence" value="ECO:0007669"/>
    <property type="project" value="UniProtKB-ARBA"/>
</dbReference>
<keyword evidence="4" id="KW-0804">Transcription</keyword>
<dbReference type="AlphaFoldDB" id="A0A2J5HNA8"/>
<feature type="compositionally biased region" description="Polar residues" evidence="6">
    <location>
        <begin position="91"/>
        <end position="102"/>
    </location>
</feature>
<evidence type="ECO:0000313" key="8">
    <source>
        <dbReference type="EMBL" id="PLN78665.1"/>
    </source>
</evidence>
<dbReference type="Pfam" id="PF00172">
    <property type="entry name" value="Zn_clus"/>
    <property type="match status" value="1"/>
</dbReference>
<dbReference type="GO" id="GO:0003677">
    <property type="term" value="F:DNA binding"/>
    <property type="evidence" value="ECO:0007669"/>
    <property type="project" value="UniProtKB-KW"/>
</dbReference>
<dbReference type="EMBL" id="KZ559572">
    <property type="protein sequence ID" value="PLN78665.1"/>
    <property type="molecule type" value="Genomic_DNA"/>
</dbReference>
<dbReference type="InterPro" id="IPR036864">
    <property type="entry name" value="Zn2-C6_fun-type_DNA-bd_sf"/>
</dbReference>
<sequence length="667" mass="75768">MTPTPATKQVRRHRSAVACDVCRQRKVRCSLSVTGAPCSGCVQDGMNCLVSSRKTRGARKSRKQTTRSPHVLPSEAHMPTVHDNGGIMSRAASQQPSTLLENRSSRGHDDLDEERNGLEIAAAALGQPGSDGGVPFYTGEQTGFTSTLDVCSSGTTLPRHLLIPSRARQYLAEEDREYLRIKGVFTLPGNDACSELLRCYISHVHPVMPIIEINQILDYYHAGRLQEYNTLLLWSVFFAAVNFLPQAIYEKEGYKSPKEMKSAMYSRAKCMYNNGGEREKIILLQSSLLLGFWHSELDEHTQPWYWTGIAITLCQVLGLHRNPDVSRYNSSVTDRQRMLWRRLWWSCFFRDRWLGLTFGRPFRINIQDCDTPWPLASDLLYDIEATPDFLYAAFVPKEMPRLARYWVTLVELSKLLGECILMNYQIQRPKPSIGDVQALEQRLLQCELPDQYEKGLTRLATFYCCHVHLHYQALLITFYRPFSAEIPQIVSSDDQEDWCLRMRRKADAAASQANAILEALAQNKLLGFAGPMTPPLLVPAMQTHLYFCRSADPLSRTFRLNKIDTLMLVMEELQKTYTAASVYRGIFMKAIQQIFPNYRPSTLLSSHAASPDRTSTDLPGSGNTEHVTDHVDQATDQGIETSFSDDFVDALMDQASLFNLWEYWNVV</sequence>
<keyword evidence="9" id="KW-1185">Reference proteome</keyword>
<keyword evidence="2" id="KW-0805">Transcription regulation</keyword>
<feature type="compositionally biased region" description="Polar residues" evidence="6">
    <location>
        <begin position="605"/>
        <end position="625"/>
    </location>
</feature>
<feature type="region of interest" description="Disordered" evidence="6">
    <location>
        <begin position="53"/>
        <end position="111"/>
    </location>
</feature>
<keyword evidence="3" id="KW-0238">DNA-binding</keyword>
<dbReference type="InterPro" id="IPR001138">
    <property type="entry name" value="Zn2Cys6_DnaBD"/>
</dbReference>
<dbReference type="InterPro" id="IPR007219">
    <property type="entry name" value="XnlR_reg_dom"/>
</dbReference>
<evidence type="ECO:0000256" key="5">
    <source>
        <dbReference type="ARBA" id="ARBA00023242"/>
    </source>
</evidence>
<keyword evidence="5" id="KW-0539">Nucleus</keyword>
<gene>
    <name evidence="8" type="ORF">BDW42DRAFT_174341</name>
</gene>
<evidence type="ECO:0000256" key="1">
    <source>
        <dbReference type="ARBA" id="ARBA00022723"/>
    </source>
</evidence>
<name>A0A2J5HNA8_9EURO</name>
<dbReference type="InterPro" id="IPR052761">
    <property type="entry name" value="Fungal_Detox/Toxin_TFs"/>
</dbReference>
<protein>
    <submittedName>
        <fullName evidence="8">Fungal-specific transcription factor domain-domain-containing protein</fullName>
    </submittedName>
</protein>
<dbReference type="OrthoDB" id="4161332at2759"/>
<dbReference type="SMART" id="SM00066">
    <property type="entry name" value="GAL4"/>
    <property type="match status" value="1"/>
</dbReference>
<dbReference type="SUPFAM" id="SSF57701">
    <property type="entry name" value="Zn2/Cys6 DNA-binding domain"/>
    <property type="match status" value="1"/>
</dbReference>
<dbReference type="Gene3D" id="4.10.240.10">
    <property type="entry name" value="Zn(2)-C6 fungal-type DNA-binding domain"/>
    <property type="match status" value="1"/>
</dbReference>
<dbReference type="GO" id="GO:0006351">
    <property type="term" value="P:DNA-templated transcription"/>
    <property type="evidence" value="ECO:0007669"/>
    <property type="project" value="InterPro"/>
</dbReference>
<evidence type="ECO:0000256" key="4">
    <source>
        <dbReference type="ARBA" id="ARBA00023163"/>
    </source>
</evidence>
<feature type="compositionally biased region" description="Basic residues" evidence="6">
    <location>
        <begin position="53"/>
        <end position="65"/>
    </location>
</feature>
<accession>A0A2J5HNA8</accession>
<dbReference type="GO" id="GO:0000981">
    <property type="term" value="F:DNA-binding transcription factor activity, RNA polymerase II-specific"/>
    <property type="evidence" value="ECO:0007669"/>
    <property type="project" value="InterPro"/>
</dbReference>
<proteinExistence type="predicted"/>
<dbReference type="Pfam" id="PF04082">
    <property type="entry name" value="Fungal_trans"/>
    <property type="match status" value="1"/>
</dbReference>
<evidence type="ECO:0000256" key="3">
    <source>
        <dbReference type="ARBA" id="ARBA00023125"/>
    </source>
</evidence>
<dbReference type="SMART" id="SM00906">
    <property type="entry name" value="Fungal_trans"/>
    <property type="match status" value="1"/>
</dbReference>
<dbReference type="Proteomes" id="UP000235023">
    <property type="component" value="Unassembled WGS sequence"/>
</dbReference>